<gene>
    <name evidence="3" type="ORF">GFSPODELE1_LOCUS10117</name>
</gene>
<reference evidence="4" key="1">
    <citation type="submission" date="2024-04" db="EMBL/GenBank/DDBJ databases">
        <authorList>
            <person name="Shaw F."/>
            <person name="Minotto A."/>
        </authorList>
    </citation>
    <scope>NUCLEOTIDE SEQUENCE [LARGE SCALE GENOMIC DNA]</scope>
</reference>
<proteinExistence type="predicted"/>
<feature type="compositionally biased region" description="Basic residues" evidence="1">
    <location>
        <begin position="20"/>
        <end position="29"/>
    </location>
</feature>
<evidence type="ECO:0000313" key="3">
    <source>
        <dbReference type="EMBL" id="CAL1715227.1"/>
    </source>
</evidence>
<dbReference type="InterPro" id="IPR000182">
    <property type="entry name" value="GNAT_dom"/>
</dbReference>
<feature type="region of interest" description="Disordered" evidence="1">
    <location>
        <begin position="1"/>
        <end position="37"/>
    </location>
</feature>
<evidence type="ECO:0000256" key="1">
    <source>
        <dbReference type="SAM" id="MobiDB-lite"/>
    </source>
</evidence>
<keyword evidence="4" id="KW-1185">Reference proteome</keyword>
<dbReference type="EMBL" id="OZ037951">
    <property type="protein sequence ID" value="CAL1715227.1"/>
    <property type="molecule type" value="Genomic_DNA"/>
</dbReference>
<evidence type="ECO:0000313" key="4">
    <source>
        <dbReference type="Proteomes" id="UP001497453"/>
    </source>
</evidence>
<protein>
    <recommendedName>
        <fullName evidence="2">N-acetyltransferase domain-containing protein</fullName>
    </recommendedName>
</protein>
<dbReference type="Gene3D" id="3.40.630.30">
    <property type="match status" value="1"/>
</dbReference>
<name>A0ABP1E7P1_9APHY</name>
<dbReference type="PROSITE" id="PS51186">
    <property type="entry name" value="GNAT"/>
    <property type="match status" value="1"/>
</dbReference>
<accession>A0ABP1E7P1</accession>
<sequence>MSSDSEWEQSSDSEYTRQTSVHRRKRRKTTHGESSDGTIARIDAFEPLISALEEVLQATDDECCFEQYIEPLLTEYTESVLTLQQNHELRDQRGTSILPISRLQSRQILDELESSMTSSTSRAGYNASLIARKLKVHSNTLRIAVLDSRHAHNHDGPIVPMERPKQSIQPNPQVLDVLYSITTTPYSSSFLSRIRGYQPSLNPGLTDVDWETRAPWMDLMRDIRDHFTFMHPDRDHPIEVEAPIEYAPLRASHLNQVHELLRHAFWDGIDVSDSLQYSPEKCTIIATYKKSIVGCAFLSSPQETYITYLAVRPGWENAQIATKMLYHLITMNPGRDILLHVSIKNPAMLLYNRFGFKAEEFIVGFYEAYMDSHSRASKNAFRLRLRR</sequence>
<feature type="domain" description="N-acetyltransferase" evidence="2">
    <location>
        <begin position="244"/>
        <end position="387"/>
    </location>
</feature>
<evidence type="ECO:0000259" key="2">
    <source>
        <dbReference type="PROSITE" id="PS51186"/>
    </source>
</evidence>
<feature type="compositionally biased region" description="Acidic residues" evidence="1">
    <location>
        <begin position="1"/>
        <end position="11"/>
    </location>
</feature>
<dbReference type="Proteomes" id="UP001497453">
    <property type="component" value="Chromosome 8"/>
</dbReference>
<dbReference type="InterPro" id="IPR016181">
    <property type="entry name" value="Acyl_CoA_acyltransferase"/>
</dbReference>
<organism evidence="3 4">
    <name type="scientific">Somion occarium</name>
    <dbReference type="NCBI Taxonomy" id="3059160"/>
    <lineage>
        <taxon>Eukaryota</taxon>
        <taxon>Fungi</taxon>
        <taxon>Dikarya</taxon>
        <taxon>Basidiomycota</taxon>
        <taxon>Agaricomycotina</taxon>
        <taxon>Agaricomycetes</taxon>
        <taxon>Polyporales</taxon>
        <taxon>Cerrenaceae</taxon>
        <taxon>Somion</taxon>
    </lineage>
</organism>
<dbReference type="SUPFAM" id="SSF55729">
    <property type="entry name" value="Acyl-CoA N-acyltransferases (Nat)"/>
    <property type="match status" value="1"/>
</dbReference>
<dbReference type="Pfam" id="PF00583">
    <property type="entry name" value="Acetyltransf_1"/>
    <property type="match status" value="1"/>
</dbReference>